<evidence type="ECO:0000259" key="3">
    <source>
        <dbReference type="SMART" id="SM00642"/>
    </source>
</evidence>
<dbReference type="GO" id="GO:0016798">
    <property type="term" value="F:hydrolase activity, acting on glycosyl bonds"/>
    <property type="evidence" value="ECO:0007669"/>
    <property type="project" value="UniProtKB-KW"/>
</dbReference>
<accession>A0A381P1H3</accession>
<evidence type="ECO:0000256" key="2">
    <source>
        <dbReference type="ARBA" id="ARBA00023295"/>
    </source>
</evidence>
<dbReference type="Gene3D" id="3.20.20.80">
    <property type="entry name" value="Glycosidases"/>
    <property type="match status" value="1"/>
</dbReference>
<evidence type="ECO:0000313" key="4">
    <source>
        <dbReference type="EMBL" id="SUZ60700.1"/>
    </source>
</evidence>
<dbReference type="SMART" id="SM00642">
    <property type="entry name" value="Aamy"/>
    <property type="match status" value="1"/>
</dbReference>
<keyword evidence="1" id="KW-0378">Hydrolase</keyword>
<proteinExistence type="predicted"/>
<dbReference type="InterPro" id="IPR014756">
    <property type="entry name" value="Ig_E-set"/>
</dbReference>
<dbReference type="SUPFAM" id="SSF81296">
    <property type="entry name" value="E set domains"/>
    <property type="match status" value="1"/>
</dbReference>
<dbReference type="InterPro" id="IPR019492">
    <property type="entry name" value="Cyclo-malto-dextrinase_C"/>
</dbReference>
<keyword evidence="2" id="KW-0326">Glycosidase</keyword>
<dbReference type="GO" id="GO:0005975">
    <property type="term" value="P:carbohydrate metabolic process"/>
    <property type="evidence" value="ECO:0007669"/>
    <property type="project" value="InterPro"/>
</dbReference>
<dbReference type="CDD" id="cd11340">
    <property type="entry name" value="AmyAc_bac_CMD_like_3"/>
    <property type="match status" value="1"/>
</dbReference>
<reference evidence="4" key="1">
    <citation type="submission" date="2018-05" db="EMBL/GenBank/DDBJ databases">
        <authorList>
            <person name="Lanie J.A."/>
            <person name="Ng W.-L."/>
            <person name="Kazmierczak K.M."/>
            <person name="Andrzejewski T.M."/>
            <person name="Davidsen T.M."/>
            <person name="Wayne K.J."/>
            <person name="Tettelin H."/>
            <person name="Glass J.I."/>
            <person name="Rusch D."/>
            <person name="Podicherti R."/>
            <person name="Tsui H.-C.T."/>
            <person name="Winkler M.E."/>
        </authorList>
    </citation>
    <scope>NUCLEOTIDE SEQUENCE</scope>
</reference>
<dbReference type="InterPro" id="IPR013780">
    <property type="entry name" value="Glyco_hydro_b"/>
</dbReference>
<name>A0A381P1H3_9ZZZZ</name>
<dbReference type="InterPro" id="IPR013783">
    <property type="entry name" value="Ig-like_fold"/>
</dbReference>
<organism evidence="4">
    <name type="scientific">marine metagenome</name>
    <dbReference type="NCBI Taxonomy" id="408172"/>
    <lineage>
        <taxon>unclassified sequences</taxon>
        <taxon>metagenomes</taxon>
        <taxon>ecological metagenomes</taxon>
    </lineage>
</organism>
<dbReference type="AlphaFoldDB" id="A0A381P1H3"/>
<dbReference type="PANTHER" id="PTHR10357:SF210">
    <property type="entry name" value="MALTODEXTRIN GLUCOSIDASE"/>
    <property type="match status" value="1"/>
</dbReference>
<dbReference type="Gene3D" id="2.60.40.10">
    <property type="entry name" value="Immunoglobulins"/>
    <property type="match status" value="1"/>
</dbReference>
<protein>
    <recommendedName>
        <fullName evidence="3">Glycosyl hydrolase family 13 catalytic domain-containing protein</fullName>
    </recommendedName>
</protein>
<evidence type="ECO:0000256" key="1">
    <source>
        <dbReference type="ARBA" id="ARBA00022801"/>
    </source>
</evidence>
<feature type="domain" description="Glycosyl hydrolase family 13 catalytic" evidence="3">
    <location>
        <begin position="92"/>
        <end position="498"/>
    </location>
</feature>
<sequence length="588" mass="67799">MVYGKNIANTDAVKISDSESNEMNGIKVTAIKKTNNKNYIFIDLVLEINLKPGVYTFSLIGESKTSFDYQFYGQTHNRNYANGFDASDVIYLLMPDRFSNGDMSNDRVDGMLSGTNRSVPGERHGGDFIGIKNKLHYLYDLGITGIWMTPVFENDMPTSYGEYDGQSYGAYHGYAATDLYRVDRRFGTNEDYKELIELSHELGIKVIMDFIHNHVGDHHWWLADLPDSGWFNENNNFRTTNYETVVANDPYASKYDLEQLTSAPFVQAMPDLNQRHPLLSRYLIQHSLWWIEYSGIDGIRMDTYPYAFKDHMAEWAKTVMNEFSDFKIVGEIWANYPPTVAYWQNGFLSPDGYKSNLPSVIDFPFSKAVSSALGKGSHAREIRKVYYTFAQDFIYPMPMDNVIFLDNHDTNRFFTTVGEDIRKYKLGMVLLMVSRGVPQMYYGAEINLFGDRSNGDADIRKDFPGGWLGDQRNAFTETGRTKDENEIWNFCSSLLKWRKNNSTIHQGKTKQFVPTSQHTYTLVRYTETEAVCLLINPTEEIVKVDTDRFVELIKNVKDYKDVMDGKSKKWKKTITIDPVGFRLIEFRI</sequence>
<dbReference type="SUPFAM" id="SSF51011">
    <property type="entry name" value="Glycosyl hydrolase domain"/>
    <property type="match status" value="1"/>
</dbReference>
<dbReference type="InterPro" id="IPR017853">
    <property type="entry name" value="GH"/>
</dbReference>
<dbReference type="Pfam" id="PF00128">
    <property type="entry name" value="Alpha-amylase"/>
    <property type="match status" value="1"/>
</dbReference>
<dbReference type="EMBL" id="UINC01000760">
    <property type="protein sequence ID" value="SUZ60700.1"/>
    <property type="molecule type" value="Genomic_DNA"/>
</dbReference>
<dbReference type="PANTHER" id="PTHR10357">
    <property type="entry name" value="ALPHA-AMYLASE FAMILY MEMBER"/>
    <property type="match status" value="1"/>
</dbReference>
<dbReference type="Gene3D" id="2.60.40.1180">
    <property type="entry name" value="Golgi alpha-mannosidase II"/>
    <property type="match status" value="1"/>
</dbReference>
<dbReference type="Pfam" id="PF09087">
    <property type="entry name" value="Cyc-maltodext_N"/>
    <property type="match status" value="1"/>
</dbReference>
<dbReference type="InterPro" id="IPR006047">
    <property type="entry name" value="GH13_cat_dom"/>
</dbReference>
<dbReference type="SUPFAM" id="SSF51445">
    <property type="entry name" value="(Trans)glycosidases"/>
    <property type="match status" value="1"/>
</dbReference>
<dbReference type="Pfam" id="PF10438">
    <property type="entry name" value="Cyc-maltodext_C"/>
    <property type="match status" value="1"/>
</dbReference>
<gene>
    <name evidence="4" type="ORF">METZ01_LOCUS13554</name>
</gene>
<dbReference type="InterPro" id="IPR015171">
    <property type="entry name" value="Cyc-maltodext_N"/>
</dbReference>